<comment type="caution">
    <text evidence="7">The sequence shown here is derived from an EMBL/GenBank/DDBJ whole genome shotgun (WGS) entry which is preliminary data.</text>
</comment>
<dbReference type="AlphaFoldDB" id="A0AAP0B547"/>
<dbReference type="Gene3D" id="3.20.20.80">
    <property type="entry name" value="Glycosidases"/>
    <property type="match status" value="1"/>
</dbReference>
<sequence>MQRGILLHLAALPLFFSAFAINVAQGDGVGVNYNMLGDNLPSPSEVISLCKSRSISKLRMTSPSIPVLEALRNTSIGVILGPYNEELPLLALRRSEAASWVETYIVPYARSVDFRYISIDNEEFLDDNSMYILTVIQNFVNALWAANLHIPVTTTVSMDVLGTFYKPSQGVFSDKALKVLQPIIYHLALSKAPLLVNVYPYYAYVAEPDVVGLDYVLFKTGGVVVEDGNLGYSNMFDAMVDAMRTALERVGGAGVEVVVAETGWPSFGGMTGATIQNAKTYNNNLVKHVKSKIGTPKFPGKEIEVYVFSLFNVNLKPEGIKRNYGLFYPNMTEVYHVNL</sequence>
<dbReference type="InterPro" id="IPR000490">
    <property type="entry name" value="Glyco_hydro_17"/>
</dbReference>
<dbReference type="SUPFAM" id="SSF51445">
    <property type="entry name" value="(Trans)glycosidases"/>
    <property type="match status" value="1"/>
</dbReference>
<gene>
    <name evidence="7" type="ORF">KSP39_PZI017594</name>
</gene>
<evidence type="ECO:0000313" key="8">
    <source>
        <dbReference type="Proteomes" id="UP001418222"/>
    </source>
</evidence>
<dbReference type="GO" id="GO:0042973">
    <property type="term" value="F:glucan endo-1,3-beta-D-glucosidase activity"/>
    <property type="evidence" value="ECO:0007669"/>
    <property type="project" value="UniProtKB-ARBA"/>
</dbReference>
<evidence type="ECO:0000256" key="4">
    <source>
        <dbReference type="RuleBase" id="RU004335"/>
    </source>
</evidence>
<keyword evidence="2 5" id="KW-0378">Hydrolase</keyword>
<dbReference type="Pfam" id="PF00332">
    <property type="entry name" value="Glyco_hydro_17"/>
    <property type="match status" value="1"/>
</dbReference>
<keyword evidence="3 5" id="KW-0326">Glycosidase</keyword>
<dbReference type="InterPro" id="IPR017853">
    <property type="entry name" value="GH"/>
</dbReference>
<dbReference type="InterPro" id="IPR044965">
    <property type="entry name" value="Glyco_hydro_17_plant"/>
</dbReference>
<dbReference type="PANTHER" id="PTHR32227">
    <property type="entry name" value="GLUCAN ENDO-1,3-BETA-GLUCOSIDASE BG1-RELATED-RELATED"/>
    <property type="match status" value="1"/>
</dbReference>
<dbReference type="FunFam" id="3.20.20.80:FF:000010">
    <property type="entry name" value="glucan endo-1,3-beta-glucosidase, basic"/>
    <property type="match status" value="1"/>
</dbReference>
<proteinExistence type="inferred from homology"/>
<dbReference type="Proteomes" id="UP001418222">
    <property type="component" value="Unassembled WGS sequence"/>
</dbReference>
<accession>A0AAP0B547</accession>
<evidence type="ECO:0000256" key="6">
    <source>
        <dbReference type="SAM" id="SignalP"/>
    </source>
</evidence>
<dbReference type="PROSITE" id="PS00587">
    <property type="entry name" value="GLYCOSYL_HYDROL_F17"/>
    <property type="match status" value="1"/>
</dbReference>
<keyword evidence="8" id="KW-1185">Reference proteome</keyword>
<organism evidence="7 8">
    <name type="scientific">Platanthera zijinensis</name>
    <dbReference type="NCBI Taxonomy" id="2320716"/>
    <lineage>
        <taxon>Eukaryota</taxon>
        <taxon>Viridiplantae</taxon>
        <taxon>Streptophyta</taxon>
        <taxon>Embryophyta</taxon>
        <taxon>Tracheophyta</taxon>
        <taxon>Spermatophyta</taxon>
        <taxon>Magnoliopsida</taxon>
        <taxon>Liliopsida</taxon>
        <taxon>Asparagales</taxon>
        <taxon>Orchidaceae</taxon>
        <taxon>Orchidoideae</taxon>
        <taxon>Orchideae</taxon>
        <taxon>Orchidinae</taxon>
        <taxon>Platanthera</taxon>
    </lineage>
</organism>
<reference evidence="7 8" key="1">
    <citation type="journal article" date="2022" name="Nat. Plants">
        <title>Genomes of leafy and leafless Platanthera orchids illuminate the evolution of mycoheterotrophy.</title>
        <authorList>
            <person name="Li M.H."/>
            <person name="Liu K.W."/>
            <person name="Li Z."/>
            <person name="Lu H.C."/>
            <person name="Ye Q.L."/>
            <person name="Zhang D."/>
            <person name="Wang J.Y."/>
            <person name="Li Y.F."/>
            <person name="Zhong Z.M."/>
            <person name="Liu X."/>
            <person name="Yu X."/>
            <person name="Liu D.K."/>
            <person name="Tu X.D."/>
            <person name="Liu B."/>
            <person name="Hao Y."/>
            <person name="Liao X.Y."/>
            <person name="Jiang Y.T."/>
            <person name="Sun W.H."/>
            <person name="Chen J."/>
            <person name="Chen Y.Q."/>
            <person name="Ai Y."/>
            <person name="Zhai J.W."/>
            <person name="Wu S.S."/>
            <person name="Zhou Z."/>
            <person name="Hsiao Y.Y."/>
            <person name="Wu W.L."/>
            <person name="Chen Y.Y."/>
            <person name="Lin Y.F."/>
            <person name="Hsu J.L."/>
            <person name="Li C.Y."/>
            <person name="Wang Z.W."/>
            <person name="Zhao X."/>
            <person name="Zhong W.Y."/>
            <person name="Ma X.K."/>
            <person name="Ma L."/>
            <person name="Huang J."/>
            <person name="Chen G.Z."/>
            <person name="Huang M.Z."/>
            <person name="Huang L."/>
            <person name="Peng D.H."/>
            <person name="Luo Y.B."/>
            <person name="Zou S.Q."/>
            <person name="Chen S.P."/>
            <person name="Lan S."/>
            <person name="Tsai W.C."/>
            <person name="Van de Peer Y."/>
            <person name="Liu Z.J."/>
        </authorList>
    </citation>
    <scope>NUCLEOTIDE SEQUENCE [LARGE SCALE GENOMIC DNA]</scope>
    <source>
        <strain evidence="7">Lor287</strain>
    </source>
</reference>
<evidence type="ECO:0000256" key="3">
    <source>
        <dbReference type="ARBA" id="ARBA00023295"/>
    </source>
</evidence>
<comment type="similarity">
    <text evidence="1 4">Belongs to the glycosyl hydrolase 17 family.</text>
</comment>
<feature type="chain" id="PRO_5042980156" evidence="6">
    <location>
        <begin position="27"/>
        <end position="339"/>
    </location>
</feature>
<evidence type="ECO:0000313" key="7">
    <source>
        <dbReference type="EMBL" id="KAK8928583.1"/>
    </source>
</evidence>
<name>A0AAP0B547_9ASPA</name>
<evidence type="ECO:0000256" key="1">
    <source>
        <dbReference type="ARBA" id="ARBA00008773"/>
    </source>
</evidence>
<feature type="signal peptide" evidence="6">
    <location>
        <begin position="1"/>
        <end position="26"/>
    </location>
</feature>
<dbReference type="GO" id="GO:0005975">
    <property type="term" value="P:carbohydrate metabolic process"/>
    <property type="evidence" value="ECO:0007669"/>
    <property type="project" value="InterPro"/>
</dbReference>
<dbReference type="EMBL" id="JBBWWQ010000015">
    <property type="protein sequence ID" value="KAK8928583.1"/>
    <property type="molecule type" value="Genomic_DNA"/>
</dbReference>
<evidence type="ECO:0000256" key="5">
    <source>
        <dbReference type="RuleBase" id="RU004336"/>
    </source>
</evidence>
<evidence type="ECO:0000256" key="2">
    <source>
        <dbReference type="ARBA" id="ARBA00022801"/>
    </source>
</evidence>
<keyword evidence="6" id="KW-0732">Signal</keyword>
<protein>
    <submittedName>
        <fullName evidence="7">Uncharacterized protein</fullName>
    </submittedName>
</protein>